<protein>
    <submittedName>
        <fullName evidence="1">Uncharacterized protein</fullName>
    </submittedName>
</protein>
<gene>
    <name evidence="1" type="ORF">HPB50_024171</name>
</gene>
<evidence type="ECO:0000313" key="1">
    <source>
        <dbReference type="EMBL" id="KAH6934411.1"/>
    </source>
</evidence>
<organism evidence="1 2">
    <name type="scientific">Hyalomma asiaticum</name>
    <name type="common">Tick</name>
    <dbReference type="NCBI Taxonomy" id="266040"/>
    <lineage>
        <taxon>Eukaryota</taxon>
        <taxon>Metazoa</taxon>
        <taxon>Ecdysozoa</taxon>
        <taxon>Arthropoda</taxon>
        <taxon>Chelicerata</taxon>
        <taxon>Arachnida</taxon>
        <taxon>Acari</taxon>
        <taxon>Parasitiformes</taxon>
        <taxon>Ixodida</taxon>
        <taxon>Ixodoidea</taxon>
        <taxon>Ixodidae</taxon>
        <taxon>Hyalomminae</taxon>
        <taxon>Hyalomma</taxon>
    </lineage>
</organism>
<dbReference type="EMBL" id="CM023484">
    <property type="protein sequence ID" value="KAH6934411.1"/>
    <property type="molecule type" value="Genomic_DNA"/>
</dbReference>
<keyword evidence="2" id="KW-1185">Reference proteome</keyword>
<comment type="caution">
    <text evidence="1">The sequence shown here is derived from an EMBL/GenBank/DDBJ whole genome shotgun (WGS) entry which is preliminary data.</text>
</comment>
<proteinExistence type="predicted"/>
<reference evidence="1" key="1">
    <citation type="submission" date="2020-05" db="EMBL/GenBank/DDBJ databases">
        <title>Large-scale comparative analyses of tick genomes elucidate their genetic diversity and vector capacities.</title>
        <authorList>
            <person name="Jia N."/>
            <person name="Wang J."/>
            <person name="Shi W."/>
            <person name="Du L."/>
            <person name="Sun Y."/>
            <person name="Zhan W."/>
            <person name="Jiang J."/>
            <person name="Wang Q."/>
            <person name="Zhang B."/>
            <person name="Ji P."/>
            <person name="Sakyi L.B."/>
            <person name="Cui X."/>
            <person name="Yuan T."/>
            <person name="Jiang B."/>
            <person name="Yang W."/>
            <person name="Lam T.T.-Y."/>
            <person name="Chang Q."/>
            <person name="Ding S."/>
            <person name="Wang X."/>
            <person name="Zhu J."/>
            <person name="Ruan X."/>
            <person name="Zhao L."/>
            <person name="Wei J."/>
            <person name="Que T."/>
            <person name="Du C."/>
            <person name="Cheng J."/>
            <person name="Dai P."/>
            <person name="Han X."/>
            <person name="Huang E."/>
            <person name="Gao Y."/>
            <person name="Liu J."/>
            <person name="Shao H."/>
            <person name="Ye R."/>
            <person name="Li L."/>
            <person name="Wei W."/>
            <person name="Wang X."/>
            <person name="Wang C."/>
            <person name="Yang T."/>
            <person name="Huo Q."/>
            <person name="Li W."/>
            <person name="Guo W."/>
            <person name="Chen H."/>
            <person name="Zhou L."/>
            <person name="Ni X."/>
            <person name="Tian J."/>
            <person name="Zhou Y."/>
            <person name="Sheng Y."/>
            <person name="Liu T."/>
            <person name="Pan Y."/>
            <person name="Xia L."/>
            <person name="Li J."/>
            <person name="Zhao F."/>
            <person name="Cao W."/>
        </authorList>
    </citation>
    <scope>NUCLEOTIDE SEQUENCE</scope>
    <source>
        <strain evidence="1">Hyas-2018</strain>
    </source>
</reference>
<name>A0ACB7SHG4_HYAAI</name>
<sequence>MPANAQARDDIAINKNGPRTSPAKASLAGADAQRGADAKPRDLAHHTVPENKTGTFELMQASAEVTAAERVRQQGRSCPMPLMALVPCWAGSLCVGTALGYSLPAGRSLHHAKDSGAFDITHAQIFWFGSLMALGAVFGCLGGAILTQRFGRRWSFATSALGLLATWLCIGLGHDVYLFFVARFLNGFFTGFVSLVVPAHIAEMSLVAHRGTDGATHHLVITLGMLYAHTAGHFLDWSWLALCCAPPALLLLLLTAGLLVESPRWLLYHHRRHRALEALLSVRTAEYEAAAEVEFEAISAIFPNYKTPPAHYMLAVLVMGAQQLSGINCVLLSATNLVPRQDSMNSLTVLSLIQSLVASLAVPFLDLAGRRKLLILSTVVCSGSLVTLGLIYYPSQPAVTSGVEPTTPGASQAVVPVATASTTHHSSPVTFAVQTFLVAGYSAGLGPVSWILAVELTPLRNSGMELGSVYAASWAALFVSANYFSTSSTMHWLAVTLWVYSCFTLTSGVLFLALLPETAQASIEDVLLMGQEVKPQNKDMRRRSKVHGQASKQDGPHAPQPAQQPANVAAAAPSGHPGAKGAPPQAQRPAVATGSSSGTSRQSVTSRASGARRRAHGVSALKPPIWAARLLWRRCTKDEAPHSGSTRANATLRP</sequence>
<dbReference type="Proteomes" id="UP000821845">
    <property type="component" value="Chromosome 4"/>
</dbReference>
<accession>A0ACB7SHG4</accession>
<evidence type="ECO:0000313" key="2">
    <source>
        <dbReference type="Proteomes" id="UP000821845"/>
    </source>
</evidence>